<feature type="transmembrane region" description="Helical" evidence="1">
    <location>
        <begin position="128"/>
        <end position="148"/>
    </location>
</feature>
<keyword evidence="3" id="KW-1185">Reference proteome</keyword>
<keyword evidence="1" id="KW-0472">Membrane</keyword>
<evidence type="ECO:0000256" key="1">
    <source>
        <dbReference type="SAM" id="Phobius"/>
    </source>
</evidence>
<feature type="transmembrane region" description="Helical" evidence="1">
    <location>
        <begin position="97"/>
        <end position="116"/>
    </location>
</feature>
<feature type="transmembrane region" description="Helical" evidence="1">
    <location>
        <begin position="30"/>
        <end position="60"/>
    </location>
</feature>
<evidence type="ECO:0000313" key="3">
    <source>
        <dbReference type="Proteomes" id="UP001175261"/>
    </source>
</evidence>
<reference evidence="2" key="1">
    <citation type="submission" date="2022-10" db="EMBL/GenBank/DDBJ databases">
        <title>Determination and structural analysis of whole genome sequence of Sarocladium strictum F4-1.</title>
        <authorList>
            <person name="Hu L."/>
            <person name="Jiang Y."/>
        </authorList>
    </citation>
    <scope>NUCLEOTIDE SEQUENCE</scope>
    <source>
        <strain evidence="2">F4-1</strain>
    </source>
</reference>
<name>A0AA39GKV9_SARSR</name>
<dbReference type="Proteomes" id="UP001175261">
    <property type="component" value="Unassembled WGS sequence"/>
</dbReference>
<feature type="transmembrane region" description="Helical" evidence="1">
    <location>
        <begin position="168"/>
        <end position="186"/>
    </location>
</feature>
<evidence type="ECO:0000313" key="2">
    <source>
        <dbReference type="EMBL" id="KAK0388814.1"/>
    </source>
</evidence>
<organism evidence="2 3">
    <name type="scientific">Sarocladium strictum</name>
    <name type="common">Black bundle disease fungus</name>
    <name type="synonym">Acremonium strictum</name>
    <dbReference type="NCBI Taxonomy" id="5046"/>
    <lineage>
        <taxon>Eukaryota</taxon>
        <taxon>Fungi</taxon>
        <taxon>Dikarya</taxon>
        <taxon>Ascomycota</taxon>
        <taxon>Pezizomycotina</taxon>
        <taxon>Sordariomycetes</taxon>
        <taxon>Hypocreomycetidae</taxon>
        <taxon>Hypocreales</taxon>
        <taxon>Sarocladiaceae</taxon>
        <taxon>Sarocladium</taxon>
    </lineage>
</organism>
<gene>
    <name evidence="2" type="ORF">NLU13_5057</name>
</gene>
<comment type="caution">
    <text evidence="2">The sequence shown here is derived from an EMBL/GenBank/DDBJ whole genome shotgun (WGS) entry which is preliminary data.</text>
</comment>
<feature type="transmembrane region" description="Helical" evidence="1">
    <location>
        <begin position="72"/>
        <end position="91"/>
    </location>
</feature>
<keyword evidence="1" id="KW-1133">Transmembrane helix</keyword>
<dbReference type="AlphaFoldDB" id="A0AA39GKV9"/>
<sequence>MYIEKAMATTSLLATLKSHVDIPFNASLSLILVLTYRCLVSAPGLLLAVVMAVSATIGLFDRVSTRGEMIKTVAELPLGLGSVLLFIVASHSTKAQWLHAFTAYVNVAVYGNIAMMVATPAGDTYRGLFCRVACLALSAWIVLQGRSVGWRTVMLHDDLFVFTAASRSWVIAHAVYRAVLLTLPAFGSGRRHRLLEVYSLGLTFLLSRTSGLPFEYCFGMADTTVAPAATAWSSISKTFRLVPYDTAKYPPRPASGSVGDVLLSGVLVAVAGFACVEMSRLV</sequence>
<accession>A0AA39GKV9</accession>
<protein>
    <submittedName>
        <fullName evidence="2">Uncharacterized protein</fullName>
    </submittedName>
</protein>
<dbReference type="EMBL" id="JAPDFR010000003">
    <property type="protein sequence ID" value="KAK0388814.1"/>
    <property type="molecule type" value="Genomic_DNA"/>
</dbReference>
<keyword evidence="1" id="KW-0812">Transmembrane</keyword>
<proteinExistence type="predicted"/>